<dbReference type="GO" id="GO:0016020">
    <property type="term" value="C:membrane"/>
    <property type="evidence" value="ECO:0007669"/>
    <property type="project" value="UniProtKB-SubCell"/>
</dbReference>
<feature type="domain" description="EamA" evidence="7">
    <location>
        <begin position="88"/>
        <end position="224"/>
    </location>
</feature>
<evidence type="ECO:0000256" key="2">
    <source>
        <dbReference type="ARBA" id="ARBA00007362"/>
    </source>
</evidence>
<feature type="transmembrane region" description="Helical" evidence="6">
    <location>
        <begin position="34"/>
        <end position="55"/>
    </location>
</feature>
<dbReference type="RefSeq" id="WP_113931705.1">
    <property type="nucleotide sequence ID" value="NZ_JACCEU010000001.1"/>
</dbReference>
<gene>
    <name evidence="8" type="ORF">DFR37_101566</name>
</gene>
<keyword evidence="3 6" id="KW-0812">Transmembrane</keyword>
<keyword evidence="4 6" id="KW-1133">Transmembrane helix</keyword>
<reference evidence="8 9" key="1">
    <citation type="submission" date="2018-06" db="EMBL/GenBank/DDBJ databases">
        <title>Genomic Encyclopedia of Type Strains, Phase IV (KMG-IV): sequencing the most valuable type-strain genomes for metagenomic binning, comparative biology and taxonomic classification.</title>
        <authorList>
            <person name="Goeker M."/>
        </authorList>
    </citation>
    <scope>NUCLEOTIDE SEQUENCE [LARGE SCALE GENOMIC DNA]</scope>
    <source>
        <strain evidence="8 9">DSM 25520</strain>
    </source>
</reference>
<dbReference type="EMBL" id="QNRQ01000001">
    <property type="protein sequence ID" value="RBP43434.1"/>
    <property type="molecule type" value="Genomic_DNA"/>
</dbReference>
<feature type="transmembrane region" description="Helical" evidence="6">
    <location>
        <begin position="146"/>
        <end position="174"/>
    </location>
</feature>
<protein>
    <submittedName>
        <fullName evidence="8">EamA-like transporter family protein</fullName>
    </submittedName>
</protein>
<evidence type="ECO:0000313" key="8">
    <source>
        <dbReference type="EMBL" id="RBP43434.1"/>
    </source>
</evidence>
<comment type="similarity">
    <text evidence="2">Belongs to the EamA transporter family.</text>
</comment>
<dbReference type="InterPro" id="IPR050638">
    <property type="entry name" value="AA-Vitamin_Transporters"/>
</dbReference>
<evidence type="ECO:0000259" key="7">
    <source>
        <dbReference type="Pfam" id="PF00892"/>
    </source>
</evidence>
<comment type="caution">
    <text evidence="8">The sequence shown here is derived from an EMBL/GenBank/DDBJ whole genome shotgun (WGS) entry which is preliminary data.</text>
</comment>
<dbReference type="PANTHER" id="PTHR32322">
    <property type="entry name" value="INNER MEMBRANE TRANSPORTER"/>
    <property type="match status" value="1"/>
</dbReference>
<feature type="transmembrane region" description="Helical" evidence="6">
    <location>
        <begin position="9"/>
        <end position="28"/>
    </location>
</feature>
<dbReference type="InterPro" id="IPR000620">
    <property type="entry name" value="EamA_dom"/>
</dbReference>
<evidence type="ECO:0000313" key="9">
    <source>
        <dbReference type="Proteomes" id="UP000253628"/>
    </source>
</evidence>
<dbReference type="PANTHER" id="PTHR32322:SF2">
    <property type="entry name" value="EAMA DOMAIN-CONTAINING PROTEIN"/>
    <property type="match status" value="1"/>
</dbReference>
<evidence type="ECO:0000256" key="6">
    <source>
        <dbReference type="SAM" id="Phobius"/>
    </source>
</evidence>
<name>A0A366HKP2_9BURK</name>
<organism evidence="8 9">
    <name type="scientific">Eoetvoesiella caeni</name>
    <dbReference type="NCBI Taxonomy" id="645616"/>
    <lineage>
        <taxon>Bacteria</taxon>
        <taxon>Pseudomonadati</taxon>
        <taxon>Pseudomonadota</taxon>
        <taxon>Betaproteobacteria</taxon>
        <taxon>Burkholderiales</taxon>
        <taxon>Alcaligenaceae</taxon>
        <taxon>Eoetvoesiella</taxon>
    </lineage>
</organism>
<proteinExistence type="inferred from homology"/>
<dbReference type="Proteomes" id="UP000253628">
    <property type="component" value="Unassembled WGS sequence"/>
</dbReference>
<dbReference type="AlphaFoldDB" id="A0A366HKP2"/>
<accession>A0A366HKP2</accession>
<evidence type="ECO:0000256" key="3">
    <source>
        <dbReference type="ARBA" id="ARBA00022692"/>
    </source>
</evidence>
<keyword evidence="5 6" id="KW-0472">Membrane</keyword>
<sequence>MKSSQSDRGALLLMATIVLIWGLGWVIMKFLSPYVGSFDVVVIRYALGFASLLVIQLAWRQPLRIPPLGLTLGIAVVDPWHNQSTLVSMLLAIGGGASWGMGTVFSKMLLQRHRNVNVLNLTTWQMFLGTLLALPFTQLIPQPAIVWSPAVVVGLLYLGVMSSAVAWVMWLAVVRRVNATVAGMSGLGVPVFTVVLAWAFLDEMPGALELTGIILMLAGLLVVVLAPQGRRADPVPQVPS</sequence>
<dbReference type="Pfam" id="PF00892">
    <property type="entry name" value="EamA"/>
    <property type="match status" value="1"/>
</dbReference>
<comment type="subcellular location">
    <subcellularLocation>
        <location evidence="1">Membrane</location>
        <topology evidence="1">Multi-pass membrane protein</topology>
    </subcellularLocation>
</comment>
<dbReference type="SUPFAM" id="SSF103481">
    <property type="entry name" value="Multidrug resistance efflux transporter EmrE"/>
    <property type="match status" value="1"/>
</dbReference>
<feature type="transmembrane region" description="Helical" evidence="6">
    <location>
        <begin position="86"/>
        <end position="106"/>
    </location>
</feature>
<evidence type="ECO:0000256" key="1">
    <source>
        <dbReference type="ARBA" id="ARBA00004141"/>
    </source>
</evidence>
<evidence type="ECO:0000256" key="5">
    <source>
        <dbReference type="ARBA" id="ARBA00023136"/>
    </source>
</evidence>
<feature type="transmembrane region" description="Helical" evidence="6">
    <location>
        <begin position="207"/>
        <end position="226"/>
    </location>
</feature>
<feature type="transmembrane region" description="Helical" evidence="6">
    <location>
        <begin position="181"/>
        <end position="201"/>
    </location>
</feature>
<dbReference type="OrthoDB" id="5430053at2"/>
<dbReference type="InterPro" id="IPR037185">
    <property type="entry name" value="EmrE-like"/>
</dbReference>
<evidence type="ECO:0000256" key="4">
    <source>
        <dbReference type="ARBA" id="ARBA00022989"/>
    </source>
</evidence>
<keyword evidence="9" id="KW-1185">Reference proteome</keyword>
<feature type="transmembrane region" description="Helical" evidence="6">
    <location>
        <begin position="118"/>
        <end position="140"/>
    </location>
</feature>